<organism evidence="2 3">
    <name type="scientific">Pseudomyxococcus hansupus</name>
    <dbReference type="NCBI Taxonomy" id="1297742"/>
    <lineage>
        <taxon>Bacteria</taxon>
        <taxon>Pseudomonadati</taxon>
        <taxon>Myxococcota</taxon>
        <taxon>Myxococcia</taxon>
        <taxon>Myxococcales</taxon>
        <taxon>Cystobacterineae</taxon>
        <taxon>Myxococcaceae</taxon>
        <taxon>Pseudomyxococcus</taxon>
    </lineage>
</organism>
<dbReference type="InterPro" id="IPR011600">
    <property type="entry name" value="Pept_C14_caspase"/>
</dbReference>
<accession>A0A0H4WZN4</accession>
<dbReference type="InterPro" id="IPR029030">
    <property type="entry name" value="Caspase-like_dom_sf"/>
</dbReference>
<dbReference type="OrthoDB" id="9804257at2"/>
<dbReference type="GO" id="GO:0004197">
    <property type="term" value="F:cysteine-type endopeptidase activity"/>
    <property type="evidence" value="ECO:0007669"/>
    <property type="project" value="InterPro"/>
</dbReference>
<evidence type="ECO:0000313" key="2">
    <source>
        <dbReference type="EMBL" id="AKQ68274.1"/>
    </source>
</evidence>
<dbReference type="PATRIC" id="fig|1297742.4.peg.5265"/>
<evidence type="ECO:0000313" key="3">
    <source>
        <dbReference type="Proteomes" id="UP000009026"/>
    </source>
</evidence>
<dbReference type="eggNOG" id="COG4249">
    <property type="taxonomic scope" value="Bacteria"/>
</dbReference>
<sequence>MSARDARVLGALLVLLSVSVASAESRFSISVGHNLGLDSDEPLRWAQQDAERMDAVFGQLGGVPEDRRLLLRGESVSNLRLGLARMRGRIEEARRAGERTLLFFFFSGHGDEASLRVGGEALPLAELRRLLAEVPATVTVAMLDACHSGALVRGRSKGFKSAPAFDVSFLRQVGPEGRVFIASAGAHEVAQESDSLRSSFFTHHLISGLRGAADVDGDGRVSLTEAYAHVYHRTLAGSHASTAAVQHPELSSQLAGEGDLFLTTLSRSHARLELPAAVGDSVVLVDERTLQVMAEVAPRAEDPVSVALPSGRYRVQVRRGSQVLYGKVYLPWGETQRLKPESLEVRTLALHQQKGALLEASTWRLQAALGAGRSSTQLGGWGPQVGVLLVREGTGGLGVSFLGGLTLGATRGATPAQKLSQVELGLWSGLGLAGSVGRVWMGAHAGVGVLGLAQRATSPDAERRRELGLPASRTRTGAGAALLATLSAEVPVSASTGLFARLGGHVALMREDEKLRTQFAPQLMLGCTWGL</sequence>
<dbReference type="STRING" id="1297742.A176_005186"/>
<dbReference type="SUPFAM" id="SSF52129">
    <property type="entry name" value="Caspase-like"/>
    <property type="match status" value="1"/>
</dbReference>
<name>A0A0H4WZN4_9BACT</name>
<dbReference type="RefSeq" id="WP_002633064.1">
    <property type="nucleotide sequence ID" value="NZ_CP012109.1"/>
</dbReference>
<evidence type="ECO:0000259" key="1">
    <source>
        <dbReference type="Pfam" id="PF00656"/>
    </source>
</evidence>
<feature type="domain" description="Peptidase C14 caspase" evidence="1">
    <location>
        <begin position="38"/>
        <end position="254"/>
    </location>
</feature>
<proteinExistence type="predicted"/>
<protein>
    <submittedName>
        <fullName evidence="2">Peptidase C14 caspase catalytic subunit p20</fullName>
    </submittedName>
</protein>
<dbReference type="AlphaFoldDB" id="A0A0H4WZN4"/>
<reference evidence="2 3" key="1">
    <citation type="journal article" date="2016" name="PLoS ONE">
        <title>Complete Genome Sequence and Comparative Genomics of a Novel Myxobacterium Myxococcus hansupus.</title>
        <authorList>
            <person name="Sharma G."/>
            <person name="Narwani T."/>
            <person name="Subramanian S."/>
        </authorList>
    </citation>
    <scope>NUCLEOTIDE SEQUENCE [LARGE SCALE GENOMIC DNA]</scope>
    <source>
        <strain evidence="3">mixupus</strain>
    </source>
</reference>
<dbReference type="GO" id="GO:0006508">
    <property type="term" value="P:proteolysis"/>
    <property type="evidence" value="ECO:0007669"/>
    <property type="project" value="InterPro"/>
</dbReference>
<dbReference type="Gene3D" id="3.40.50.1460">
    <property type="match status" value="1"/>
</dbReference>
<gene>
    <name evidence="2" type="ORF">A176_005186</name>
</gene>
<dbReference type="EMBL" id="CP012109">
    <property type="protein sequence ID" value="AKQ68274.1"/>
    <property type="molecule type" value="Genomic_DNA"/>
</dbReference>
<dbReference type="Pfam" id="PF00656">
    <property type="entry name" value="Peptidase_C14"/>
    <property type="match status" value="1"/>
</dbReference>
<dbReference type="Proteomes" id="UP000009026">
    <property type="component" value="Chromosome"/>
</dbReference>
<keyword evidence="3" id="KW-1185">Reference proteome</keyword>
<dbReference type="KEGG" id="mym:A176_005186"/>